<reference evidence="9 10" key="1">
    <citation type="journal article" date="2015" name="Genome Announc.">
        <title>Draft Genome of the Euendolithic (true boring) Cyanobacterium Mastigocoleus testarum strain BC008.</title>
        <authorList>
            <person name="Guida B.S."/>
            <person name="Garcia-Pichel F."/>
        </authorList>
    </citation>
    <scope>NUCLEOTIDE SEQUENCE [LARGE SCALE GENOMIC DNA]</scope>
    <source>
        <strain evidence="9 10">BC008</strain>
    </source>
</reference>
<keyword evidence="1" id="KW-1003">Cell membrane</keyword>
<sequence>MTQIASVSHRDLQKRRNKLRRQKQVKIVQTIWQTFAVSSMTAGLIWVVFQPIWVLKAPKQIVVSGNRLLDEKVIHSAMTLSYPQSLWRIQPSKISKSLTKQPGIARAVVSRRLFPPGIVVQIKERVPVAIAKKSLSSGDKESISGLIDANGNWIPVGKSTSLNPDFGLPSLSVVGYSEKYRSSWILLYETLHQTSIKVTAIEFQNPANLVLNTELGKVLLGSPSDILPEQIRTLAQMRQIKTQLNLDQINYIDLRNPKKPLVQMNHKKRKN</sequence>
<dbReference type="InterPro" id="IPR050487">
    <property type="entry name" value="FtsQ_DivIB"/>
</dbReference>
<protein>
    <submittedName>
        <fullName evidence="9">Cell division protein FtsQ</fullName>
    </submittedName>
</protein>
<dbReference type="InterPro" id="IPR013685">
    <property type="entry name" value="POTRA_FtsQ_type"/>
</dbReference>
<dbReference type="PANTHER" id="PTHR37820:SF1">
    <property type="entry name" value="CELL DIVISION PROTEIN FTSQ"/>
    <property type="match status" value="1"/>
</dbReference>
<dbReference type="Gene3D" id="3.10.20.310">
    <property type="entry name" value="membrane protein fhac"/>
    <property type="match status" value="1"/>
</dbReference>
<keyword evidence="6" id="KW-0472">Membrane</keyword>
<evidence type="ECO:0000256" key="1">
    <source>
        <dbReference type="ARBA" id="ARBA00022475"/>
    </source>
</evidence>
<keyword evidence="5" id="KW-0131">Cell cycle</keyword>
<dbReference type="EMBL" id="LMTZ01000091">
    <property type="protein sequence ID" value="KST67052.1"/>
    <property type="molecule type" value="Genomic_DNA"/>
</dbReference>
<dbReference type="Proteomes" id="UP000053372">
    <property type="component" value="Unassembled WGS sequence"/>
</dbReference>
<evidence type="ECO:0000259" key="7">
    <source>
        <dbReference type="Pfam" id="PF08478"/>
    </source>
</evidence>
<proteinExistence type="predicted"/>
<dbReference type="AlphaFoldDB" id="A0A0V7ZQX5"/>
<evidence type="ECO:0000256" key="4">
    <source>
        <dbReference type="ARBA" id="ARBA00022989"/>
    </source>
</evidence>
<feature type="domain" description="POTRA" evidence="7">
    <location>
        <begin position="58"/>
        <end position="125"/>
    </location>
</feature>
<keyword evidence="2 9" id="KW-0132">Cell division</keyword>
<dbReference type="PANTHER" id="PTHR37820">
    <property type="entry name" value="CELL DIVISION PROTEIN DIVIB"/>
    <property type="match status" value="1"/>
</dbReference>
<name>A0A0V7ZQX5_9CYAN</name>
<keyword evidence="10" id="KW-1185">Reference proteome</keyword>
<accession>A0A0V7ZQX5</accession>
<keyword evidence="4 6" id="KW-1133">Transmembrane helix</keyword>
<evidence type="ECO:0000313" key="8">
    <source>
        <dbReference type="EMBL" id="KST64868.1"/>
    </source>
</evidence>
<dbReference type="RefSeq" id="WP_027841037.1">
    <property type="nucleotide sequence ID" value="NZ_LMTZ01000091.1"/>
</dbReference>
<gene>
    <name evidence="8" type="ORF">BC008_18825</name>
    <name evidence="9" type="ORF">BC008_28090</name>
</gene>
<comment type="caution">
    <text evidence="9">The sequence shown here is derived from an EMBL/GenBank/DDBJ whole genome shotgun (WGS) entry which is preliminary data.</text>
</comment>
<evidence type="ECO:0000313" key="10">
    <source>
        <dbReference type="Proteomes" id="UP000053372"/>
    </source>
</evidence>
<evidence type="ECO:0000256" key="2">
    <source>
        <dbReference type="ARBA" id="ARBA00022618"/>
    </source>
</evidence>
<dbReference type="GO" id="GO:0005886">
    <property type="term" value="C:plasma membrane"/>
    <property type="evidence" value="ECO:0007669"/>
    <property type="project" value="TreeGrafter"/>
</dbReference>
<dbReference type="OrthoDB" id="527430at2"/>
<dbReference type="EMBL" id="LMTZ01000116">
    <property type="protein sequence ID" value="KST64868.1"/>
    <property type="molecule type" value="Genomic_DNA"/>
</dbReference>
<dbReference type="Pfam" id="PF08478">
    <property type="entry name" value="POTRA_1"/>
    <property type="match status" value="1"/>
</dbReference>
<evidence type="ECO:0000256" key="6">
    <source>
        <dbReference type="SAM" id="Phobius"/>
    </source>
</evidence>
<dbReference type="GO" id="GO:0051301">
    <property type="term" value="P:cell division"/>
    <property type="evidence" value="ECO:0007669"/>
    <property type="project" value="UniProtKB-KW"/>
</dbReference>
<feature type="transmembrane region" description="Helical" evidence="6">
    <location>
        <begin position="25"/>
        <end position="49"/>
    </location>
</feature>
<organism evidence="9 10">
    <name type="scientific">Mastigocoleus testarum BC008</name>
    <dbReference type="NCBI Taxonomy" id="371196"/>
    <lineage>
        <taxon>Bacteria</taxon>
        <taxon>Bacillati</taxon>
        <taxon>Cyanobacteriota</taxon>
        <taxon>Cyanophyceae</taxon>
        <taxon>Nostocales</taxon>
        <taxon>Hapalosiphonaceae</taxon>
        <taxon>Mastigocoleus</taxon>
    </lineage>
</organism>
<keyword evidence="3 6" id="KW-0812">Transmembrane</keyword>
<evidence type="ECO:0000256" key="3">
    <source>
        <dbReference type="ARBA" id="ARBA00022692"/>
    </source>
</evidence>
<evidence type="ECO:0000256" key="5">
    <source>
        <dbReference type="ARBA" id="ARBA00023306"/>
    </source>
</evidence>
<evidence type="ECO:0000313" key="9">
    <source>
        <dbReference type="EMBL" id="KST67052.1"/>
    </source>
</evidence>